<reference evidence="1" key="1">
    <citation type="submission" date="2018-05" db="EMBL/GenBank/DDBJ databases">
        <authorList>
            <person name="Lanie J.A."/>
            <person name="Ng W.-L."/>
            <person name="Kazmierczak K.M."/>
            <person name="Andrzejewski T.M."/>
            <person name="Davidsen T.M."/>
            <person name="Wayne K.J."/>
            <person name="Tettelin H."/>
            <person name="Glass J.I."/>
            <person name="Rusch D."/>
            <person name="Podicherti R."/>
            <person name="Tsui H.-C.T."/>
            <person name="Winkler M.E."/>
        </authorList>
    </citation>
    <scope>NUCLEOTIDE SEQUENCE</scope>
</reference>
<dbReference type="EMBL" id="UINC01009055">
    <property type="protein sequence ID" value="SVA40680.1"/>
    <property type="molecule type" value="Genomic_DNA"/>
</dbReference>
<protein>
    <recommendedName>
        <fullName evidence="2">DUF3224 domain-containing protein</fullName>
    </recommendedName>
</protein>
<evidence type="ECO:0000313" key="1">
    <source>
        <dbReference type="EMBL" id="SVA40680.1"/>
    </source>
</evidence>
<organism evidence="1">
    <name type="scientific">marine metagenome</name>
    <dbReference type="NCBI Taxonomy" id="408172"/>
    <lineage>
        <taxon>unclassified sequences</taxon>
        <taxon>metagenomes</taxon>
        <taxon>ecological metagenomes</taxon>
    </lineage>
</organism>
<accession>A0A381VK50</accession>
<evidence type="ECO:0008006" key="2">
    <source>
        <dbReference type="Google" id="ProtNLM"/>
    </source>
</evidence>
<name>A0A381VK50_9ZZZZ</name>
<proteinExistence type="predicted"/>
<dbReference type="AlphaFoldDB" id="A0A381VK50"/>
<sequence length="135" mass="14359">MLGELLYEETGNVSGIRVLPPEDGGVVLEVSLQAAGRIQGVEHTSVWTYTSTTRADGSVFGQGRGVLTTADGDVVHLLGRASDQSGGPGSPTHYRGAFHFQTNSEKFARLNGIAAVFEYDVEADGSSTGKIWEWT</sequence>
<gene>
    <name evidence="1" type="ORF">METZ01_LOCUS93534</name>
</gene>